<dbReference type="InterPro" id="IPR002575">
    <property type="entry name" value="Aminoglycoside_PTrfase"/>
</dbReference>
<dbReference type="InterPro" id="IPR015424">
    <property type="entry name" value="PyrdxlP-dep_Trfase"/>
</dbReference>
<dbReference type="InterPro" id="IPR011009">
    <property type="entry name" value="Kinase-like_dom_sf"/>
</dbReference>
<comment type="caution">
    <text evidence="5">The sequence shown here is derived from an EMBL/GenBank/DDBJ whole genome shotgun (WGS) entry which is preliminary data.</text>
</comment>
<reference evidence="5" key="1">
    <citation type="submission" date="2021-01" db="EMBL/GenBank/DDBJ databases">
        <title>Whole genome shotgun sequence of Acrocarpospora phusangensis NBRC 108782.</title>
        <authorList>
            <person name="Komaki H."/>
            <person name="Tamura T."/>
        </authorList>
    </citation>
    <scope>NUCLEOTIDE SEQUENCE</scope>
    <source>
        <strain evidence="5">NBRC 108782</strain>
    </source>
</reference>
<dbReference type="InterPro" id="IPR015422">
    <property type="entry name" value="PyrdxlP-dep_Trfase_small"/>
</dbReference>
<dbReference type="EMBL" id="BOOA01000003">
    <property type="protein sequence ID" value="GIH22200.1"/>
    <property type="molecule type" value="Genomic_DNA"/>
</dbReference>
<dbReference type="Pfam" id="PF01636">
    <property type="entry name" value="APH"/>
    <property type="match status" value="1"/>
</dbReference>
<dbReference type="RefSeq" id="WP_204039057.1">
    <property type="nucleotide sequence ID" value="NZ_BOOA01000003.1"/>
</dbReference>
<dbReference type="AlphaFoldDB" id="A0A919Q7Q1"/>
<dbReference type="CDD" id="cd00610">
    <property type="entry name" value="OAT_like"/>
    <property type="match status" value="1"/>
</dbReference>
<comment type="similarity">
    <text evidence="1">Belongs to the class-III pyridoxal-phosphate-dependent aminotransferase family.</text>
</comment>
<dbReference type="Gene3D" id="3.90.1150.10">
    <property type="entry name" value="Aspartate Aminotransferase, domain 1"/>
    <property type="match status" value="1"/>
</dbReference>
<dbReference type="PROSITE" id="PS00600">
    <property type="entry name" value="AA_TRANSFER_CLASS_3"/>
    <property type="match status" value="1"/>
</dbReference>
<dbReference type="PANTHER" id="PTHR45688">
    <property type="match status" value="1"/>
</dbReference>
<feature type="compositionally biased region" description="Basic and acidic residues" evidence="3">
    <location>
        <begin position="388"/>
        <end position="402"/>
    </location>
</feature>
<accession>A0A919Q7Q1</accession>
<protein>
    <recommendedName>
        <fullName evidence="4">Aminoglycoside phosphotransferase domain-containing protein</fullName>
    </recommendedName>
</protein>
<organism evidence="5 6">
    <name type="scientific">Acrocarpospora phusangensis</name>
    <dbReference type="NCBI Taxonomy" id="1070424"/>
    <lineage>
        <taxon>Bacteria</taxon>
        <taxon>Bacillati</taxon>
        <taxon>Actinomycetota</taxon>
        <taxon>Actinomycetes</taxon>
        <taxon>Streptosporangiales</taxon>
        <taxon>Streptosporangiaceae</taxon>
        <taxon>Acrocarpospora</taxon>
    </lineage>
</organism>
<evidence type="ECO:0000256" key="1">
    <source>
        <dbReference type="ARBA" id="ARBA00008954"/>
    </source>
</evidence>
<keyword evidence="2" id="KW-0663">Pyridoxal phosphate</keyword>
<evidence type="ECO:0000256" key="2">
    <source>
        <dbReference type="ARBA" id="ARBA00022898"/>
    </source>
</evidence>
<dbReference type="GO" id="GO:0030170">
    <property type="term" value="F:pyridoxal phosphate binding"/>
    <property type="evidence" value="ECO:0007669"/>
    <property type="project" value="InterPro"/>
</dbReference>
<dbReference type="InterPro" id="IPR005814">
    <property type="entry name" value="Aminotrans_3"/>
</dbReference>
<feature type="domain" description="Aminoglycoside phosphotransferase" evidence="4">
    <location>
        <begin position="36"/>
        <end position="268"/>
    </location>
</feature>
<dbReference type="Gene3D" id="3.90.1200.10">
    <property type="match status" value="1"/>
</dbReference>
<evidence type="ECO:0000313" key="5">
    <source>
        <dbReference type="EMBL" id="GIH22200.1"/>
    </source>
</evidence>
<dbReference type="InterPro" id="IPR049704">
    <property type="entry name" value="Aminotrans_3_PPA_site"/>
</dbReference>
<name>A0A919Q7Q1_9ACTN</name>
<dbReference type="SUPFAM" id="SSF56112">
    <property type="entry name" value="Protein kinase-like (PK-like)"/>
    <property type="match status" value="1"/>
</dbReference>
<dbReference type="SUPFAM" id="SSF53383">
    <property type="entry name" value="PLP-dependent transferases"/>
    <property type="match status" value="1"/>
</dbReference>
<keyword evidence="6" id="KW-1185">Reference proteome</keyword>
<dbReference type="Pfam" id="PF00202">
    <property type="entry name" value="Aminotran_3"/>
    <property type="match status" value="1"/>
</dbReference>
<dbReference type="PANTHER" id="PTHR45688:SF13">
    <property type="entry name" value="ALANINE--GLYOXYLATE AMINOTRANSFERASE 2-LIKE"/>
    <property type="match status" value="1"/>
</dbReference>
<evidence type="ECO:0000256" key="3">
    <source>
        <dbReference type="SAM" id="MobiDB-lite"/>
    </source>
</evidence>
<dbReference type="InterPro" id="IPR015421">
    <property type="entry name" value="PyrdxlP-dep_Trfase_major"/>
</dbReference>
<dbReference type="Proteomes" id="UP000640052">
    <property type="component" value="Unassembled WGS sequence"/>
</dbReference>
<feature type="region of interest" description="Disordered" evidence="3">
    <location>
        <begin position="350"/>
        <end position="406"/>
    </location>
</feature>
<dbReference type="GO" id="GO:0008483">
    <property type="term" value="F:transaminase activity"/>
    <property type="evidence" value="ECO:0007669"/>
    <property type="project" value="InterPro"/>
</dbReference>
<sequence>MTGHDFFAQPNLLRPEVSLEQARAVAAKHFRIVGEIEELGSNQDRNFRVDSGRGRFLLKVPNSAYSDQELDAQDRALLRLAEAAPELRVARPELSLDGGYLARFDADGTKLRARLLSFVPGFPLYDSPYLAPVVVGRLGAMAGRVVAGLADFEHPGLERMSQWDLRNARRVVETLIGFVRDEAGAERVLRAVGAACDHLDALAGGLRVQAIHGDVTDDNVVCERDRNGRARPTGLIDFGDLGSGWLVAELATTCASILHHSPERPLATLPAIRAFHEIVPLDDAEIEALWPAIIARTGVLVVSAEQQELIDPDNDYATQRTDHEWREFDAATSLPAEVATAAIRAALSFDRPVRSSTSPGPRKRGEGPLSSSAVEDERGRASSGVASEGRESSTGETRERTSRLLPTIGVAEVTALDLATQSEALRDGNWLDADAESRIVSGSPATTAVFRYGEARLTRTNLHADQAPETVALGAEIFCPPGTPVVAPFDGILRSGEPGSLILMGAEAGLHLHGIKPAVGSASQFQTDGLPGEDDSVLLAADSGNEFRTGDLLGDGDRVHPGEADSTAAGDRLRAGDLLGYTSSVPRSGLWVQLCTLPDRPGWAPPAFVTAETAEAWRSVCPDPSSVIGFDCAAPVESSSAEILELRRIALAEVQGNYYDAPPRIERGWRQHLTDLDGRTYLDMVNNVAAIGHAHPRLSAAVARQWGLLNTNSRFNYKAIAEFSKRLADLLPDPLDTVFLVNSGSEAVDLALRLAQTFTQRQDVFCVTEAYHGWTIGSDAISTSTADNPNALSTRPSWVHPVLAPNTFRGEFRGADAGARYVEDVRRAIAEAVREGRPPAAFVCEAFYGNAGGVPLPDGYLTEVYADVRAAGGLCVADEVQVGYGRLGHHFWGFEQQGVIPDIVTVAKAMGNGHPLGAVITRRDVAETFSRNGYFFSSAGGSPVSCAVGTTVLDVIADEGLQRNAAEVGDHIRRRVENLDHPMIGAVHGMGLYMGVELVRDRTSLEPAAEETAAICERMRELGVIVQPTGDHLNVLKIKPPMCLTEESADFFVDKLDQTLRDGW</sequence>
<gene>
    <name evidence="5" type="ORF">Aph01nite_05100</name>
</gene>
<dbReference type="Gene3D" id="3.40.640.10">
    <property type="entry name" value="Type I PLP-dependent aspartate aminotransferase-like (Major domain)"/>
    <property type="match status" value="1"/>
</dbReference>
<evidence type="ECO:0000313" key="6">
    <source>
        <dbReference type="Proteomes" id="UP000640052"/>
    </source>
</evidence>
<evidence type="ECO:0000259" key="4">
    <source>
        <dbReference type="Pfam" id="PF01636"/>
    </source>
</evidence>
<proteinExistence type="inferred from homology"/>